<feature type="chain" id="PRO_5022876137" description="Dockerin type 1" evidence="1">
    <location>
        <begin position="19"/>
        <end position="495"/>
    </location>
</feature>
<dbReference type="OrthoDB" id="9978204at2759"/>
<keyword evidence="1" id="KW-0732">Signal</keyword>
<evidence type="ECO:0000313" key="2">
    <source>
        <dbReference type="EMBL" id="TFK51516.1"/>
    </source>
</evidence>
<dbReference type="EMBL" id="ML213511">
    <property type="protein sequence ID" value="TFK51516.1"/>
    <property type="molecule type" value="Genomic_DNA"/>
</dbReference>
<proteinExistence type="predicted"/>
<sequence length="495" mass="54450">MKVHLSVLLSTLLWAALAQCSSIRTIGWSVLGPDPQTVNRLNGESFQQDALVTFGSYQYAVHYVPDTANASVRHPSLSRRTLSDSGTGDWVTATFADYDQTDDDGHNIISLGISPGDGTLHLAYDQHDNPLVYRVSNPGLATQPPSDSDWPSVTSLFTPVLDYLPNLTTLDKNTYFINITYPRFLRIPETARVGKEDLLLELRVGRSGLGDDWLYTYTPGKGWELAGRYLEGVNNNAYINGLDYDFKGNLHVTWTYRDYVNDIGQDVAQEAGPNGPENNHDLNYAYSPPGAQLLSWKNNWGQVIGNLSASDIPLDAEPIVPASAGIVMFGIPKYGGILNQEAQTVDRDGRVHVLNRENTTGTEQWYHYWRSTTSDWTRTALPLTFDPPSINNVTTTPTVIGKRGKLVSIPTSSSSAPTTVLYILPSNAANSSGLSILASTGPGHFQDWQVVWEVSEGCGWEPLFDRYRLERDGVVSLYLVNGTDVGVLDLDLSGM</sequence>
<accession>A0A5C3N4Y1</accession>
<evidence type="ECO:0000256" key="1">
    <source>
        <dbReference type="SAM" id="SignalP"/>
    </source>
</evidence>
<evidence type="ECO:0008006" key="4">
    <source>
        <dbReference type="Google" id="ProtNLM"/>
    </source>
</evidence>
<feature type="signal peptide" evidence="1">
    <location>
        <begin position="1"/>
        <end position="18"/>
    </location>
</feature>
<dbReference type="AlphaFoldDB" id="A0A5C3N4Y1"/>
<organism evidence="2 3">
    <name type="scientific">Heliocybe sulcata</name>
    <dbReference type="NCBI Taxonomy" id="5364"/>
    <lineage>
        <taxon>Eukaryota</taxon>
        <taxon>Fungi</taxon>
        <taxon>Dikarya</taxon>
        <taxon>Basidiomycota</taxon>
        <taxon>Agaricomycotina</taxon>
        <taxon>Agaricomycetes</taxon>
        <taxon>Gloeophyllales</taxon>
        <taxon>Gloeophyllaceae</taxon>
        <taxon>Heliocybe</taxon>
    </lineage>
</organism>
<reference evidence="2 3" key="1">
    <citation type="journal article" date="2019" name="Nat. Ecol. Evol.">
        <title>Megaphylogeny resolves global patterns of mushroom evolution.</title>
        <authorList>
            <person name="Varga T."/>
            <person name="Krizsan K."/>
            <person name="Foldi C."/>
            <person name="Dima B."/>
            <person name="Sanchez-Garcia M."/>
            <person name="Sanchez-Ramirez S."/>
            <person name="Szollosi G.J."/>
            <person name="Szarkandi J.G."/>
            <person name="Papp V."/>
            <person name="Albert L."/>
            <person name="Andreopoulos W."/>
            <person name="Angelini C."/>
            <person name="Antonin V."/>
            <person name="Barry K.W."/>
            <person name="Bougher N.L."/>
            <person name="Buchanan P."/>
            <person name="Buyck B."/>
            <person name="Bense V."/>
            <person name="Catcheside P."/>
            <person name="Chovatia M."/>
            <person name="Cooper J."/>
            <person name="Damon W."/>
            <person name="Desjardin D."/>
            <person name="Finy P."/>
            <person name="Geml J."/>
            <person name="Haridas S."/>
            <person name="Hughes K."/>
            <person name="Justo A."/>
            <person name="Karasinski D."/>
            <person name="Kautmanova I."/>
            <person name="Kiss B."/>
            <person name="Kocsube S."/>
            <person name="Kotiranta H."/>
            <person name="LaButti K.M."/>
            <person name="Lechner B.E."/>
            <person name="Liimatainen K."/>
            <person name="Lipzen A."/>
            <person name="Lukacs Z."/>
            <person name="Mihaltcheva S."/>
            <person name="Morgado L.N."/>
            <person name="Niskanen T."/>
            <person name="Noordeloos M.E."/>
            <person name="Ohm R.A."/>
            <person name="Ortiz-Santana B."/>
            <person name="Ovrebo C."/>
            <person name="Racz N."/>
            <person name="Riley R."/>
            <person name="Savchenko A."/>
            <person name="Shiryaev A."/>
            <person name="Soop K."/>
            <person name="Spirin V."/>
            <person name="Szebenyi C."/>
            <person name="Tomsovsky M."/>
            <person name="Tulloss R.E."/>
            <person name="Uehling J."/>
            <person name="Grigoriev I.V."/>
            <person name="Vagvolgyi C."/>
            <person name="Papp T."/>
            <person name="Martin F.M."/>
            <person name="Miettinen O."/>
            <person name="Hibbett D.S."/>
            <person name="Nagy L.G."/>
        </authorList>
    </citation>
    <scope>NUCLEOTIDE SEQUENCE [LARGE SCALE GENOMIC DNA]</scope>
    <source>
        <strain evidence="2 3">OMC1185</strain>
    </source>
</reference>
<keyword evidence="3" id="KW-1185">Reference proteome</keyword>
<protein>
    <recommendedName>
        <fullName evidence="4">Dockerin type 1</fullName>
    </recommendedName>
</protein>
<name>A0A5C3N4Y1_9AGAM</name>
<evidence type="ECO:0000313" key="3">
    <source>
        <dbReference type="Proteomes" id="UP000305948"/>
    </source>
</evidence>
<dbReference type="Proteomes" id="UP000305948">
    <property type="component" value="Unassembled WGS sequence"/>
</dbReference>
<dbReference type="Pfam" id="PF15892">
    <property type="entry name" value="BNR_4"/>
    <property type="match status" value="1"/>
</dbReference>
<gene>
    <name evidence="2" type="ORF">OE88DRAFT_1680346</name>
</gene>